<keyword evidence="6" id="KW-0443">Lipid metabolism</keyword>
<dbReference type="SUPFAM" id="SSF52374">
    <property type="entry name" value="Nucleotidylyl transferase"/>
    <property type="match status" value="2"/>
</dbReference>
<evidence type="ECO:0000256" key="8">
    <source>
        <dbReference type="ARBA" id="ARBA00023264"/>
    </source>
</evidence>
<feature type="region of interest" description="Disordered" evidence="12">
    <location>
        <begin position="388"/>
        <end position="413"/>
    </location>
</feature>
<comment type="pathway">
    <text evidence="1">Lipid metabolism.</text>
</comment>
<evidence type="ECO:0000256" key="4">
    <source>
        <dbReference type="ARBA" id="ARBA00022679"/>
    </source>
</evidence>
<sequence length="413" mass="46400">MSFPAPEDSKTSRVWIDGCFDFAHHGHAGAMLQARQIGKELYVGVHSDEEILHNKGPTVMNLAERLSAVQACKWCTLPIGDAPYVTDPEFMDGFDCKYAVHGDDITTDANGEDCYKIVKDLGRFVVVKRTPSISTTDLVGRMLLMTKDHHLKTIDSKSYESFEKNVDDDYCHPLLTAESVERYNQYATDQSGLNPGSDVFVNLADSGDLKHFVKGTTVSSNFSFSSIYYLSGTFDLFHPGHIELLKSVHSLALENNAKVVVGVLDDYTASKYKGLNYPIMSLFERSLCVLQCRYVDSMVLGAPYINTKSYFSKLKATFGVDEIKVFHGPTIEIEFETQDNSAEPSDKNDVYRLERELGILQTVGAHKFDNITTESIVGRILDNRKAYEERQRKKGWKGEKEKKMEKEEKSKGG</sequence>
<dbReference type="InterPro" id="IPR004821">
    <property type="entry name" value="Cyt_trans-like"/>
</dbReference>
<dbReference type="NCBIfam" id="TIGR00125">
    <property type="entry name" value="cyt_tran_rel"/>
    <property type="match status" value="2"/>
</dbReference>
<evidence type="ECO:0000313" key="15">
    <source>
        <dbReference type="Proteomes" id="UP001360560"/>
    </source>
</evidence>
<evidence type="ECO:0000259" key="13">
    <source>
        <dbReference type="Pfam" id="PF01467"/>
    </source>
</evidence>
<dbReference type="GO" id="GO:0004306">
    <property type="term" value="F:ethanolamine-phosphate cytidylyltransferase activity"/>
    <property type="evidence" value="ECO:0007669"/>
    <property type="project" value="UniProtKB-EC"/>
</dbReference>
<dbReference type="InterPro" id="IPR044608">
    <property type="entry name" value="Ect1/PCYT2"/>
</dbReference>
<evidence type="ECO:0000256" key="7">
    <source>
        <dbReference type="ARBA" id="ARBA00023209"/>
    </source>
</evidence>
<dbReference type="GO" id="GO:0006646">
    <property type="term" value="P:phosphatidylethanolamine biosynthetic process"/>
    <property type="evidence" value="ECO:0007669"/>
    <property type="project" value="InterPro"/>
</dbReference>
<proteinExistence type="inferred from homology"/>
<name>A0AAV5QI48_9ASCO</name>
<keyword evidence="7" id="KW-0594">Phospholipid biosynthesis</keyword>
<dbReference type="AlphaFoldDB" id="A0AAV5QI48"/>
<keyword evidence="3" id="KW-0444">Lipid biosynthesis</keyword>
<keyword evidence="5 14" id="KW-0548">Nucleotidyltransferase</keyword>
<evidence type="ECO:0000256" key="11">
    <source>
        <dbReference type="ARBA" id="ARBA00031473"/>
    </source>
</evidence>
<gene>
    <name evidence="14" type="ORF">DASC09_017290</name>
</gene>
<feature type="domain" description="Cytidyltransferase-like" evidence="13">
    <location>
        <begin position="16"/>
        <end position="139"/>
    </location>
</feature>
<dbReference type="EC" id="2.7.7.14" evidence="10"/>
<evidence type="ECO:0000256" key="10">
    <source>
        <dbReference type="ARBA" id="ARBA00024221"/>
    </source>
</evidence>
<evidence type="ECO:0000256" key="6">
    <source>
        <dbReference type="ARBA" id="ARBA00023098"/>
    </source>
</evidence>
<accession>A0AAV5QI48</accession>
<dbReference type="PANTHER" id="PTHR45780">
    <property type="entry name" value="ETHANOLAMINE-PHOSPHATE CYTIDYLYLTRANSFERASE"/>
    <property type="match status" value="1"/>
</dbReference>
<evidence type="ECO:0000256" key="12">
    <source>
        <dbReference type="SAM" id="MobiDB-lite"/>
    </source>
</evidence>
<keyword evidence="15" id="KW-1185">Reference proteome</keyword>
<dbReference type="GO" id="GO:0005737">
    <property type="term" value="C:cytoplasm"/>
    <property type="evidence" value="ECO:0007669"/>
    <property type="project" value="TreeGrafter"/>
</dbReference>
<dbReference type="EMBL" id="BTFZ01000002">
    <property type="protein sequence ID" value="GMM34404.1"/>
    <property type="molecule type" value="Genomic_DNA"/>
</dbReference>
<evidence type="ECO:0000256" key="9">
    <source>
        <dbReference type="ARBA" id="ARBA00024191"/>
    </source>
</evidence>
<evidence type="ECO:0000256" key="2">
    <source>
        <dbReference type="ARBA" id="ARBA00010101"/>
    </source>
</evidence>
<reference evidence="14 15" key="1">
    <citation type="journal article" date="2023" name="Elife">
        <title>Identification of key yeast species and microbe-microbe interactions impacting larval growth of Drosophila in the wild.</title>
        <authorList>
            <person name="Mure A."/>
            <person name="Sugiura Y."/>
            <person name="Maeda R."/>
            <person name="Honda K."/>
            <person name="Sakurai N."/>
            <person name="Takahashi Y."/>
            <person name="Watada M."/>
            <person name="Katoh T."/>
            <person name="Gotoh A."/>
            <person name="Gotoh Y."/>
            <person name="Taniguchi I."/>
            <person name="Nakamura K."/>
            <person name="Hayashi T."/>
            <person name="Katayama T."/>
            <person name="Uemura T."/>
            <person name="Hattori Y."/>
        </authorList>
    </citation>
    <scope>NUCLEOTIDE SEQUENCE [LARGE SCALE GENOMIC DNA]</scope>
    <source>
        <strain evidence="14 15">SC-9</strain>
    </source>
</reference>
<comment type="similarity">
    <text evidence="2">Belongs to the cytidylyltransferase family.</text>
</comment>
<dbReference type="GeneID" id="90072383"/>
<dbReference type="RefSeq" id="XP_064851404.1">
    <property type="nucleotide sequence ID" value="XM_064995332.1"/>
</dbReference>
<dbReference type="PANTHER" id="PTHR45780:SF2">
    <property type="entry name" value="ETHANOLAMINE-PHOSPHATE CYTIDYLYLTRANSFERASE"/>
    <property type="match status" value="1"/>
</dbReference>
<comment type="caution">
    <text evidence="14">The sequence shown here is derived from an EMBL/GenBank/DDBJ whole genome shotgun (WGS) entry which is preliminary data.</text>
</comment>
<keyword evidence="4" id="KW-0808">Transferase</keyword>
<dbReference type="Pfam" id="PF01467">
    <property type="entry name" value="CTP_transf_like"/>
    <property type="match status" value="2"/>
</dbReference>
<organism evidence="14 15">
    <name type="scientific">Saccharomycopsis crataegensis</name>
    <dbReference type="NCBI Taxonomy" id="43959"/>
    <lineage>
        <taxon>Eukaryota</taxon>
        <taxon>Fungi</taxon>
        <taxon>Dikarya</taxon>
        <taxon>Ascomycota</taxon>
        <taxon>Saccharomycotina</taxon>
        <taxon>Saccharomycetes</taxon>
        <taxon>Saccharomycopsidaceae</taxon>
        <taxon>Saccharomycopsis</taxon>
    </lineage>
</organism>
<evidence type="ECO:0000313" key="14">
    <source>
        <dbReference type="EMBL" id="GMM34404.1"/>
    </source>
</evidence>
<evidence type="ECO:0000256" key="1">
    <source>
        <dbReference type="ARBA" id="ARBA00005189"/>
    </source>
</evidence>
<protein>
    <recommendedName>
        <fullName evidence="10">ethanolamine-phosphate cytidylyltransferase</fullName>
        <ecNumber evidence="10">2.7.7.14</ecNumber>
    </recommendedName>
    <alternativeName>
        <fullName evidence="11">CTP:phosphoethanolamine cytidylyltransferase</fullName>
    </alternativeName>
</protein>
<dbReference type="InterPro" id="IPR014729">
    <property type="entry name" value="Rossmann-like_a/b/a_fold"/>
</dbReference>
<evidence type="ECO:0000256" key="5">
    <source>
        <dbReference type="ARBA" id="ARBA00022695"/>
    </source>
</evidence>
<evidence type="ECO:0000256" key="3">
    <source>
        <dbReference type="ARBA" id="ARBA00022516"/>
    </source>
</evidence>
<keyword evidence="8" id="KW-1208">Phospholipid metabolism</keyword>
<dbReference type="InterPro" id="IPR041723">
    <property type="entry name" value="CCT"/>
</dbReference>
<dbReference type="Proteomes" id="UP001360560">
    <property type="component" value="Unassembled WGS sequence"/>
</dbReference>
<feature type="domain" description="Cytidyltransferase-like" evidence="13">
    <location>
        <begin position="230"/>
        <end position="317"/>
    </location>
</feature>
<comment type="pathway">
    <text evidence="9">Phospholipid metabolism; phosphatidylethanolamine biosynthesis; phosphatidylethanolamine from ethanolamine: step 2/3.</text>
</comment>
<dbReference type="CDD" id="cd02174">
    <property type="entry name" value="CCT"/>
    <property type="match status" value="1"/>
</dbReference>
<dbReference type="Gene3D" id="3.40.50.620">
    <property type="entry name" value="HUPs"/>
    <property type="match status" value="2"/>
</dbReference>